<dbReference type="GO" id="GO:0000293">
    <property type="term" value="F:ferric-chelate reductase activity"/>
    <property type="evidence" value="ECO:0007669"/>
    <property type="project" value="TreeGrafter"/>
</dbReference>
<evidence type="ECO:0000256" key="2">
    <source>
        <dbReference type="ARBA" id="ARBA00023002"/>
    </source>
</evidence>
<organism evidence="4 5">
    <name type="scientific">Glutinoglossum americanum</name>
    <dbReference type="NCBI Taxonomy" id="1670608"/>
    <lineage>
        <taxon>Eukaryota</taxon>
        <taxon>Fungi</taxon>
        <taxon>Dikarya</taxon>
        <taxon>Ascomycota</taxon>
        <taxon>Pezizomycotina</taxon>
        <taxon>Geoglossomycetes</taxon>
        <taxon>Geoglossales</taxon>
        <taxon>Geoglossaceae</taxon>
        <taxon>Glutinoglossum</taxon>
    </lineage>
</organism>
<protein>
    <recommendedName>
        <fullName evidence="3">Ferric reductase NAD binding domain-containing protein</fullName>
    </recommendedName>
</protein>
<feature type="domain" description="Ferric reductase NAD binding" evidence="3">
    <location>
        <begin position="65"/>
        <end position="199"/>
    </location>
</feature>
<dbReference type="GO" id="GO:0006826">
    <property type="term" value="P:iron ion transport"/>
    <property type="evidence" value="ECO:0007669"/>
    <property type="project" value="TreeGrafter"/>
</dbReference>
<dbReference type="EMBL" id="JAGHQL010000053">
    <property type="protein sequence ID" value="KAH0542478.1"/>
    <property type="molecule type" value="Genomic_DNA"/>
</dbReference>
<dbReference type="GO" id="GO:0015677">
    <property type="term" value="P:copper ion import"/>
    <property type="evidence" value="ECO:0007669"/>
    <property type="project" value="TreeGrafter"/>
</dbReference>
<dbReference type="PANTHER" id="PTHR32361:SF26">
    <property type="entry name" value="FAD-BINDING 8 DOMAIN-CONTAINING PROTEIN-RELATED"/>
    <property type="match status" value="1"/>
</dbReference>
<dbReference type="SUPFAM" id="SSF52343">
    <property type="entry name" value="Ferredoxin reductase-like, C-terminal NADP-linked domain"/>
    <property type="match status" value="1"/>
</dbReference>
<evidence type="ECO:0000313" key="5">
    <source>
        <dbReference type="Proteomes" id="UP000698800"/>
    </source>
</evidence>
<dbReference type="GO" id="GO:0005886">
    <property type="term" value="C:plasma membrane"/>
    <property type="evidence" value="ECO:0007669"/>
    <property type="project" value="TreeGrafter"/>
</dbReference>
<dbReference type="InterPro" id="IPR039261">
    <property type="entry name" value="FNR_nucleotide-bd"/>
</dbReference>
<dbReference type="Gene3D" id="3.40.50.80">
    <property type="entry name" value="Nucleotide-binding domain of ferredoxin-NADP reductase (FNR) module"/>
    <property type="match status" value="1"/>
</dbReference>
<dbReference type="PANTHER" id="PTHR32361">
    <property type="entry name" value="FERRIC/CUPRIC REDUCTASE TRANSMEMBRANE COMPONENT"/>
    <property type="match status" value="1"/>
</dbReference>
<dbReference type="InterPro" id="IPR013121">
    <property type="entry name" value="Fe_red_NAD-bd_6"/>
</dbReference>
<evidence type="ECO:0000259" key="3">
    <source>
        <dbReference type="Pfam" id="PF08030"/>
    </source>
</evidence>
<accession>A0A9P8KYH0</accession>
<comment type="caution">
    <text evidence="4">The sequence shown here is derived from an EMBL/GenBank/DDBJ whole genome shotgun (WGS) entry which is preliminary data.</text>
</comment>
<dbReference type="OrthoDB" id="4494341at2759"/>
<reference evidence="4" key="1">
    <citation type="submission" date="2021-03" db="EMBL/GenBank/DDBJ databases">
        <title>Comparative genomics and phylogenomic investigation of the class Geoglossomycetes provide insights into ecological specialization and systematics.</title>
        <authorList>
            <person name="Melie T."/>
            <person name="Pirro S."/>
            <person name="Miller A.N."/>
            <person name="Quandt A."/>
        </authorList>
    </citation>
    <scope>NUCLEOTIDE SEQUENCE</scope>
    <source>
        <strain evidence="4">GBOQ0MN5Z8</strain>
    </source>
</reference>
<dbReference type="GO" id="GO:0006879">
    <property type="term" value="P:intracellular iron ion homeostasis"/>
    <property type="evidence" value="ECO:0007669"/>
    <property type="project" value="TreeGrafter"/>
</dbReference>
<sequence length="220" mass="25302">MGYLGLLQAHPYAVCWWEKGPSSEPTVVLLVQARHGFSRSLPLAHASATAIIDGPYGIGHRLEEYDKVLICANGIGIAAQLPYIRHILECHNLQTARVRRLSVVWQLEKESHWDWVREYTDEILSMDILKILNIYFYMPPQSIEEINKRKSDQLIKQPYTIYRDLDMKELVTREDGSEAGNMVVSVCGTPSFEKYVRDSVRSNSRDIRLVNACFQPDEMF</sequence>
<dbReference type="Pfam" id="PF08030">
    <property type="entry name" value="NAD_binding_6"/>
    <property type="match status" value="1"/>
</dbReference>
<name>A0A9P8KYH0_9PEZI</name>
<evidence type="ECO:0000256" key="1">
    <source>
        <dbReference type="ARBA" id="ARBA00022448"/>
    </source>
</evidence>
<proteinExistence type="predicted"/>
<keyword evidence="5" id="KW-1185">Reference proteome</keyword>
<gene>
    <name evidence="4" type="ORF">FGG08_003149</name>
</gene>
<keyword evidence="1" id="KW-0813">Transport</keyword>
<keyword evidence="2" id="KW-0560">Oxidoreductase</keyword>
<evidence type="ECO:0000313" key="4">
    <source>
        <dbReference type="EMBL" id="KAH0542478.1"/>
    </source>
</evidence>
<dbReference type="Proteomes" id="UP000698800">
    <property type="component" value="Unassembled WGS sequence"/>
</dbReference>
<dbReference type="InterPro" id="IPR051410">
    <property type="entry name" value="Ferric/Cupric_Reductase"/>
</dbReference>
<dbReference type="AlphaFoldDB" id="A0A9P8KYH0"/>
<dbReference type="CDD" id="cd06186">
    <property type="entry name" value="NOX_Duox_like_FAD_NADP"/>
    <property type="match status" value="1"/>
</dbReference>